<feature type="compositionally biased region" description="Low complexity" evidence="1">
    <location>
        <begin position="427"/>
        <end position="456"/>
    </location>
</feature>
<dbReference type="InterPro" id="IPR050715">
    <property type="entry name" value="LRR-SigEffector_domain"/>
</dbReference>
<feature type="region of interest" description="Disordered" evidence="1">
    <location>
        <begin position="261"/>
        <end position="361"/>
    </location>
</feature>
<sequence>MAYNPGNGSNQFFAPPPLLHQQRSMSPGQLSQLRAPIRTTSNPPSPLTVGGGFAFPGPPGPSNLSASTPASGSPTLSSESYFDGPNSSQSGPYQGTSRFHQAFAASRHASSSSVSSDKSFTFANPGFDDGTSSPTRDRTFDMLHRELVGGGQNGWNSEAPDSRGPSPRFNGTGPGGAWGLAARGGRVFAEPLDAYDGMSSEATVRRGSENARAASNGLSQATMNAVEAMPSADFGRPASMIYDGGEGEAGFDFLLSPPQTGFQSDRSATFPTTAPRSTSFGANLNSQGLGDATPKAKDWSRDRTFPAPLLLKTNRSRPFAPPTANPAFPAAGQAPQPRRPSTSAGSYSASSVPTLTTSLPVNTPGATSYAAARPGVAAVDPSPGNAPLSRSAFPYQRHRPSASSTSSISHAPSQLSMTHSPNGSGGSSSTTAPPSLSSSLSNLPSQMPPLTSSTSAPLLPALATQATTTTSSDPPIAPQALLSHVKSLRSPSSSPHTSISPQLSLTRSTTAPLGTVLSSSTAPPEFGATHQRITSTGSTGSDGALAASRERLSQSPTRSIVRPSTAPSQGSPSSKTTPVKLETVDLSHKRIAEIPQEVIDELRGEVEKLALGYNLLKDLPSQFSSLGNRLRYLNVRVNMLTVFPQVVSCRKTKRMLSNLCAWLIESLVLQLCEMPSLEILDISRNKIKRLPASPGTLVNLKVFSIAKNRVKRLPIWFSALTHLKVLKVDHNPLEWPPKDVAAFPSSSTTGTGSNSKIEDAEEMQRWLPMLLKWIRDNSSAEAIRVLEKSAVEEKRRRPSVITSEDDERSFDSSLSGSNAPGLIRTPAMTRTESGRLVLGGSVTSALGARPRVTPPSTSAGLRNTSSTDERRASKVMDGDESSVRHGRNASHSTTQTLQSNGRSDLRGKKSLPDLRQSHADILADRRTATTMLESEAQATAAVVAAAGAGAALRRLNMDRTIPGTSQPRPNRAALLNRSRLEDSNRDLGFLDSAVANSRSLYARPGPIFTHGATRSGDNESTPLASPLGYDVETPRTRAMRTGHAIDPRGIDGLDRNSGAYFRRLSMLPASSISKAVPANLLNFADAIRGLLFALSQIYSALRQFVVFASQDRFPAPIARLMSAADESMSDLINALDRFDSLSRRAAPSSEIVRNIFTSCRENVATFHELVQALGPHLGALIGTADVRYTRTLLLMLYGSTGEIATSWTAVASMLSGMANIIDDPSLSTPMLSTSPGPTHSTNSSASSRLLVPGSTALSRIRSKSRRHAGSFSVEDVQLGAELAPSPVQESQPFPAEPSNGMLSASSSTSTLGTSTGGSGNNATVRALNRKGLRPIGGITVPLAQGYREMVNDAFKNPMTPGQTRDLLLEGNAPSLPAIDTNFNLSNSAPLNANSLASAGPGSSSEALANLNSSSSSMKTLSSVSHGRGTESFSLPRSEGGRPVSTANADATFVDMAESTVTIARSIYGMLLDAFDASDPSSAPVDDDGARLMRALGPRKVQELADLCRMGNEATSELRSALARVRSPDSRGPLKFTPADAKKLGDDAYAFVQTVIRFAKLVKAISLEHGFAPRIREGVGQLTIATREFAKTLSNSSFNLRETRGQKSIQSKS</sequence>
<accession>A0A238FF65</accession>
<dbReference type="STRING" id="269621.A0A238FF65"/>
<proteinExistence type="predicted"/>
<feature type="region of interest" description="Disordered" evidence="1">
    <location>
        <begin position="1416"/>
        <end position="1445"/>
    </location>
</feature>
<keyword evidence="3" id="KW-1185">Reference proteome</keyword>
<dbReference type="PROSITE" id="PS51450">
    <property type="entry name" value="LRR"/>
    <property type="match status" value="1"/>
</dbReference>
<feature type="compositionally biased region" description="Polar residues" evidence="1">
    <location>
        <begin position="889"/>
        <end position="902"/>
    </location>
</feature>
<dbReference type="Pfam" id="PF10428">
    <property type="entry name" value="SOG2"/>
    <property type="match status" value="1"/>
</dbReference>
<feature type="compositionally biased region" description="Polar residues" evidence="1">
    <location>
        <begin position="854"/>
        <end position="866"/>
    </location>
</feature>
<evidence type="ECO:0000256" key="1">
    <source>
        <dbReference type="SAM" id="MobiDB-lite"/>
    </source>
</evidence>
<feature type="region of interest" description="Disordered" evidence="1">
    <location>
        <begin position="486"/>
        <end position="579"/>
    </location>
</feature>
<feature type="compositionally biased region" description="Polar residues" evidence="1">
    <location>
        <begin position="1"/>
        <end position="12"/>
    </location>
</feature>
<feature type="compositionally biased region" description="Low complexity" evidence="1">
    <location>
        <begin position="401"/>
        <end position="413"/>
    </location>
</feature>
<dbReference type="PANTHER" id="PTHR45752:SF187">
    <property type="entry name" value="LEUCINE-RICH REPEAT AND IQ DOMAIN-CONTAINING PROTEIN 4"/>
    <property type="match status" value="1"/>
</dbReference>
<feature type="region of interest" description="Disordered" evidence="1">
    <location>
        <begin position="148"/>
        <end position="176"/>
    </location>
</feature>
<feature type="region of interest" description="Disordered" evidence="1">
    <location>
        <begin position="739"/>
        <end position="759"/>
    </location>
</feature>
<dbReference type="OrthoDB" id="2536613at2759"/>
<feature type="region of interest" description="Disordered" evidence="1">
    <location>
        <begin position="1228"/>
        <end position="1250"/>
    </location>
</feature>
<dbReference type="PANTHER" id="PTHR45752">
    <property type="entry name" value="LEUCINE-RICH REPEAT-CONTAINING"/>
    <property type="match status" value="1"/>
</dbReference>
<feature type="region of interest" description="Disordered" evidence="1">
    <location>
        <begin position="1"/>
        <end position="95"/>
    </location>
</feature>
<feature type="compositionally biased region" description="Low complexity" evidence="1">
    <location>
        <begin position="486"/>
        <end position="504"/>
    </location>
</feature>
<feature type="compositionally biased region" description="Polar residues" evidence="1">
    <location>
        <begin position="352"/>
        <end position="361"/>
    </location>
</feature>
<feature type="compositionally biased region" description="Basic and acidic residues" evidence="1">
    <location>
        <begin position="867"/>
        <end position="883"/>
    </location>
</feature>
<reference evidence="3" key="1">
    <citation type="submission" date="2016-09" db="EMBL/GenBank/DDBJ databases">
        <authorList>
            <person name="Jeantristanb JTB J.-T."/>
            <person name="Ricardo R."/>
        </authorList>
    </citation>
    <scope>NUCLEOTIDE SEQUENCE [LARGE SCALE GENOMIC DNA]</scope>
</reference>
<feature type="compositionally biased region" description="Basic and acidic residues" evidence="1">
    <location>
        <begin position="294"/>
        <end position="304"/>
    </location>
</feature>
<dbReference type="Gene3D" id="3.80.10.10">
    <property type="entry name" value="Ribonuclease Inhibitor"/>
    <property type="match status" value="2"/>
</dbReference>
<feature type="region of interest" description="Disordered" evidence="1">
    <location>
        <begin position="793"/>
        <end position="914"/>
    </location>
</feature>
<feature type="compositionally biased region" description="Basic and acidic residues" evidence="1">
    <location>
        <begin position="903"/>
        <end position="914"/>
    </location>
</feature>
<feature type="compositionally biased region" description="Low complexity" evidence="1">
    <location>
        <begin position="325"/>
        <end position="351"/>
    </location>
</feature>
<name>A0A238FF65_9BASI</name>
<dbReference type="InterPro" id="IPR001611">
    <property type="entry name" value="Leu-rich_rpt"/>
</dbReference>
<feature type="compositionally biased region" description="Polar residues" evidence="1">
    <location>
        <begin position="62"/>
        <end position="95"/>
    </location>
</feature>
<feature type="region of interest" description="Disordered" evidence="1">
    <location>
        <begin position="1284"/>
        <end position="1323"/>
    </location>
</feature>
<feature type="compositionally biased region" description="Polar residues" evidence="1">
    <location>
        <begin position="565"/>
        <end position="577"/>
    </location>
</feature>
<dbReference type="EMBL" id="FMSP01000005">
    <property type="protein sequence ID" value="SCV69726.1"/>
    <property type="molecule type" value="Genomic_DNA"/>
</dbReference>
<evidence type="ECO:0000313" key="2">
    <source>
        <dbReference type="EMBL" id="SCV69726.1"/>
    </source>
</evidence>
<dbReference type="InterPro" id="IPR032675">
    <property type="entry name" value="LRR_dom_sf"/>
</dbReference>
<feature type="compositionally biased region" description="Polar residues" evidence="1">
    <location>
        <begin position="505"/>
        <end position="522"/>
    </location>
</feature>
<dbReference type="InterPro" id="IPR019487">
    <property type="entry name" value="RAM_signalling_pathway_SOG2"/>
</dbReference>
<feature type="region of interest" description="Disordered" evidence="1">
    <location>
        <begin position="379"/>
        <end position="456"/>
    </location>
</feature>
<dbReference type="Proteomes" id="UP000198372">
    <property type="component" value="Unassembled WGS sequence"/>
</dbReference>
<gene>
    <name evidence="2" type="ORF">BQ2448_1120</name>
</gene>
<feature type="compositionally biased region" description="Low complexity" evidence="1">
    <location>
        <begin position="1228"/>
        <end position="1238"/>
    </location>
</feature>
<dbReference type="SUPFAM" id="SSF52058">
    <property type="entry name" value="L domain-like"/>
    <property type="match status" value="1"/>
</dbReference>
<feature type="compositionally biased region" description="Polar residues" evidence="1">
    <location>
        <begin position="21"/>
        <end position="42"/>
    </location>
</feature>
<evidence type="ECO:0000313" key="3">
    <source>
        <dbReference type="Proteomes" id="UP000198372"/>
    </source>
</evidence>
<dbReference type="Pfam" id="PF13855">
    <property type="entry name" value="LRR_8"/>
    <property type="match status" value="1"/>
</dbReference>
<feature type="compositionally biased region" description="Low complexity" evidence="1">
    <location>
        <begin position="1298"/>
        <end position="1313"/>
    </location>
</feature>
<feature type="compositionally biased region" description="Polar residues" evidence="1">
    <location>
        <begin position="531"/>
        <end position="541"/>
    </location>
</feature>
<organism evidence="2 3">
    <name type="scientific">Microbotryum intermedium</name>
    <dbReference type="NCBI Taxonomy" id="269621"/>
    <lineage>
        <taxon>Eukaryota</taxon>
        <taxon>Fungi</taxon>
        <taxon>Dikarya</taxon>
        <taxon>Basidiomycota</taxon>
        <taxon>Pucciniomycotina</taxon>
        <taxon>Microbotryomycetes</taxon>
        <taxon>Microbotryales</taxon>
        <taxon>Microbotryaceae</taxon>
        <taxon>Microbotryum</taxon>
    </lineage>
</organism>
<feature type="compositionally biased region" description="Low complexity" evidence="1">
    <location>
        <begin position="745"/>
        <end position="755"/>
    </location>
</feature>
<feature type="compositionally biased region" description="Polar residues" evidence="1">
    <location>
        <begin position="261"/>
        <end position="288"/>
    </location>
</feature>
<protein>
    <submittedName>
        <fullName evidence="2">BQ2448_1120 protein</fullName>
    </submittedName>
</protein>